<dbReference type="Proteomes" id="UP000551616">
    <property type="component" value="Unassembled WGS sequence"/>
</dbReference>
<evidence type="ECO:0000259" key="6">
    <source>
        <dbReference type="SMART" id="SM00478"/>
    </source>
</evidence>
<proteinExistence type="predicted"/>
<dbReference type="SMART" id="SM00278">
    <property type="entry name" value="HhH1"/>
    <property type="match status" value="1"/>
</dbReference>
<evidence type="ECO:0000256" key="4">
    <source>
        <dbReference type="ARBA" id="ARBA00023014"/>
    </source>
</evidence>
<dbReference type="InterPro" id="IPR011257">
    <property type="entry name" value="DNA_glycosylase"/>
</dbReference>
<dbReference type="InterPro" id="IPR003583">
    <property type="entry name" value="Hlx-hairpin-Hlx_DNA-bd_motif"/>
</dbReference>
<keyword evidence="3" id="KW-0408">Iron</keyword>
<name>A0A7V9A5L4_9BACT</name>
<protein>
    <submittedName>
        <fullName evidence="7">Endonuclease III</fullName>
        <ecNumber evidence="7">4.2.99.18</ecNumber>
    </submittedName>
</protein>
<dbReference type="CDD" id="cd00056">
    <property type="entry name" value="ENDO3c"/>
    <property type="match status" value="1"/>
</dbReference>
<evidence type="ECO:0000313" key="7">
    <source>
        <dbReference type="EMBL" id="MBA2113333.1"/>
    </source>
</evidence>
<evidence type="ECO:0000256" key="3">
    <source>
        <dbReference type="ARBA" id="ARBA00023004"/>
    </source>
</evidence>
<dbReference type="PANTHER" id="PTHR10359:SF19">
    <property type="entry name" value="DNA REPAIR GLYCOSYLASE MJ1434-RELATED"/>
    <property type="match status" value="1"/>
</dbReference>
<gene>
    <name evidence="7" type="primary">nth_1</name>
    <name evidence="7" type="ORF">HOV93_04820</name>
</gene>
<evidence type="ECO:0000256" key="2">
    <source>
        <dbReference type="ARBA" id="ARBA00022723"/>
    </source>
</evidence>
<keyword evidence="7" id="KW-0540">Nuclease</keyword>
<reference evidence="7 8" key="1">
    <citation type="submission" date="2020-05" db="EMBL/GenBank/DDBJ databases">
        <title>Bremerella alba sp. nov., a novel planctomycete isolated from the surface of the macroalga Fucus spiralis.</title>
        <authorList>
            <person name="Godinho O."/>
            <person name="Botelho R."/>
            <person name="Albuquerque L."/>
            <person name="Wiegand S."/>
            <person name="Da Costa M.S."/>
            <person name="Lobo-Da-Cunha A."/>
            <person name="Jogler C."/>
            <person name="Lage O.M."/>
        </authorList>
    </citation>
    <scope>NUCLEOTIDE SEQUENCE [LARGE SCALE GENOMIC DNA]</scope>
    <source>
        <strain evidence="7 8">FF15</strain>
    </source>
</reference>
<keyword evidence="4" id="KW-0411">Iron-sulfur</keyword>
<feature type="domain" description="Helix-hairpin-helix DNA-binding motif class 1" evidence="5">
    <location>
        <begin position="151"/>
        <end position="170"/>
    </location>
</feature>
<dbReference type="InterPro" id="IPR003265">
    <property type="entry name" value="HhH-GPD_domain"/>
</dbReference>
<keyword evidence="2" id="KW-0479">Metal-binding</keyword>
<dbReference type="PANTHER" id="PTHR10359">
    <property type="entry name" value="A/G-SPECIFIC ADENINE GLYCOSYLASE/ENDONUCLEASE III"/>
    <property type="match status" value="1"/>
</dbReference>
<evidence type="ECO:0000256" key="1">
    <source>
        <dbReference type="ARBA" id="ARBA00022485"/>
    </source>
</evidence>
<dbReference type="GO" id="GO:0003677">
    <property type="term" value="F:DNA binding"/>
    <property type="evidence" value="ECO:0007669"/>
    <property type="project" value="InterPro"/>
</dbReference>
<keyword evidence="1" id="KW-0004">4Fe-4S</keyword>
<dbReference type="SUPFAM" id="SSF48150">
    <property type="entry name" value="DNA-glycosylase"/>
    <property type="match status" value="1"/>
</dbReference>
<keyword evidence="7" id="KW-0378">Hydrolase</keyword>
<dbReference type="GO" id="GO:0006284">
    <property type="term" value="P:base-excision repair"/>
    <property type="evidence" value="ECO:0007669"/>
    <property type="project" value="InterPro"/>
</dbReference>
<organism evidence="7 8">
    <name type="scientific">Bremerella alba</name>
    <dbReference type="NCBI Taxonomy" id="980252"/>
    <lineage>
        <taxon>Bacteria</taxon>
        <taxon>Pseudomonadati</taxon>
        <taxon>Planctomycetota</taxon>
        <taxon>Planctomycetia</taxon>
        <taxon>Pirellulales</taxon>
        <taxon>Pirellulaceae</taxon>
        <taxon>Bremerella</taxon>
    </lineage>
</organism>
<sequence length="257" mass="29168">MPAALDSSSPDWNNCYDRISPTPVLVVSVETPLSDSNVSLNTVFEKLLEYYGPQAWWPAESPLEIMIGAVLTQNTSWKNVEKAIANLKDADLLHLGRLNGTRQEELAEIIRPSGYYRLKAKRLANLIDHVVTRYDGDLEWMFSHDVTSLREELLGINGIGPETADSILLYAGNLKTFVVDTYTARILKRHGWIEWEADYHQIQDHFVSQVPSETEHYNEFHALIVRAGNQFCRKTPKCEGCPLACYLPESGIQEPEY</sequence>
<dbReference type="InterPro" id="IPR023170">
    <property type="entry name" value="HhH_base_excis_C"/>
</dbReference>
<dbReference type="AlphaFoldDB" id="A0A7V9A5L4"/>
<dbReference type="Pfam" id="PF00730">
    <property type="entry name" value="HhH-GPD"/>
    <property type="match status" value="1"/>
</dbReference>
<dbReference type="GO" id="GO:0051539">
    <property type="term" value="F:4 iron, 4 sulfur cluster binding"/>
    <property type="evidence" value="ECO:0007669"/>
    <property type="project" value="UniProtKB-KW"/>
</dbReference>
<dbReference type="Gene3D" id="1.10.1670.10">
    <property type="entry name" value="Helix-hairpin-Helix base-excision DNA repair enzymes (C-terminal)"/>
    <property type="match status" value="1"/>
</dbReference>
<evidence type="ECO:0000313" key="8">
    <source>
        <dbReference type="Proteomes" id="UP000551616"/>
    </source>
</evidence>
<dbReference type="GO" id="GO:0140078">
    <property type="term" value="F:class I DNA-(apurinic or apyrimidinic site) endonuclease activity"/>
    <property type="evidence" value="ECO:0007669"/>
    <property type="project" value="UniProtKB-EC"/>
</dbReference>
<dbReference type="EMBL" id="JABRWO010000001">
    <property type="protein sequence ID" value="MBA2113333.1"/>
    <property type="molecule type" value="Genomic_DNA"/>
</dbReference>
<feature type="domain" description="HhH-GPD" evidence="6">
    <location>
        <begin position="71"/>
        <end position="230"/>
    </location>
</feature>
<comment type="caution">
    <text evidence="7">The sequence shown here is derived from an EMBL/GenBank/DDBJ whole genome shotgun (WGS) entry which is preliminary data.</text>
</comment>
<keyword evidence="7" id="KW-0255">Endonuclease</keyword>
<dbReference type="GO" id="GO:0046872">
    <property type="term" value="F:metal ion binding"/>
    <property type="evidence" value="ECO:0007669"/>
    <property type="project" value="UniProtKB-KW"/>
</dbReference>
<keyword evidence="8" id="KW-1185">Reference proteome</keyword>
<dbReference type="Gene3D" id="1.10.340.30">
    <property type="entry name" value="Hypothetical protein, domain 2"/>
    <property type="match status" value="1"/>
</dbReference>
<dbReference type="EC" id="4.2.99.18" evidence="7"/>
<dbReference type="SMART" id="SM00478">
    <property type="entry name" value="ENDO3c"/>
    <property type="match status" value="1"/>
</dbReference>
<evidence type="ECO:0000259" key="5">
    <source>
        <dbReference type="SMART" id="SM00278"/>
    </source>
</evidence>
<accession>A0A7V9A5L4</accession>
<keyword evidence="7" id="KW-0456">Lyase</keyword>